<dbReference type="EMBL" id="ML122271">
    <property type="protein sequence ID" value="RPD59136.1"/>
    <property type="molecule type" value="Genomic_DNA"/>
</dbReference>
<dbReference type="OrthoDB" id="2745955at2759"/>
<name>A0A5C2SCR5_9APHY</name>
<feature type="signal peptide" evidence="1">
    <location>
        <begin position="1"/>
        <end position="18"/>
    </location>
</feature>
<proteinExistence type="predicted"/>
<evidence type="ECO:0000313" key="2">
    <source>
        <dbReference type="EMBL" id="RPD59136.1"/>
    </source>
</evidence>
<accession>A0A5C2SCR5</accession>
<dbReference type="Proteomes" id="UP000313359">
    <property type="component" value="Unassembled WGS sequence"/>
</dbReference>
<keyword evidence="1" id="KW-0732">Signal</keyword>
<keyword evidence="3" id="KW-1185">Reference proteome</keyword>
<sequence>MLFSLTALALALLGTVQATPLARATTLTPLVDSVSADSSIPVLDLHKDSVSAHPNATLSTGAAKSDAADQIYPASLFFCRSTSCGSCTGYDLSIQPHETCLTPDFDFVSIFISQPSNEGLPFAIYTGPVGCGSFAQVPLVNTCYNAVNYIGWDFELIP</sequence>
<dbReference type="AlphaFoldDB" id="A0A5C2SCR5"/>
<feature type="chain" id="PRO_5023028861" evidence="1">
    <location>
        <begin position="19"/>
        <end position="158"/>
    </location>
</feature>
<evidence type="ECO:0000256" key="1">
    <source>
        <dbReference type="SAM" id="SignalP"/>
    </source>
</evidence>
<reference evidence="2" key="1">
    <citation type="journal article" date="2018" name="Genome Biol. Evol.">
        <title>Genomics and development of Lentinus tigrinus, a white-rot wood-decaying mushroom with dimorphic fruiting bodies.</title>
        <authorList>
            <person name="Wu B."/>
            <person name="Xu Z."/>
            <person name="Knudson A."/>
            <person name="Carlson A."/>
            <person name="Chen N."/>
            <person name="Kovaka S."/>
            <person name="LaButti K."/>
            <person name="Lipzen A."/>
            <person name="Pennachio C."/>
            <person name="Riley R."/>
            <person name="Schakwitz W."/>
            <person name="Umezawa K."/>
            <person name="Ohm R.A."/>
            <person name="Grigoriev I.V."/>
            <person name="Nagy L.G."/>
            <person name="Gibbons J."/>
            <person name="Hibbett D."/>
        </authorList>
    </citation>
    <scope>NUCLEOTIDE SEQUENCE [LARGE SCALE GENOMIC DNA]</scope>
    <source>
        <strain evidence="2">ALCF2SS1-6</strain>
    </source>
</reference>
<gene>
    <name evidence="2" type="ORF">L227DRAFT_576362</name>
</gene>
<protein>
    <submittedName>
        <fullName evidence="2">Uncharacterized protein</fullName>
    </submittedName>
</protein>
<evidence type="ECO:0000313" key="3">
    <source>
        <dbReference type="Proteomes" id="UP000313359"/>
    </source>
</evidence>
<organism evidence="2 3">
    <name type="scientific">Lentinus tigrinus ALCF2SS1-6</name>
    <dbReference type="NCBI Taxonomy" id="1328759"/>
    <lineage>
        <taxon>Eukaryota</taxon>
        <taxon>Fungi</taxon>
        <taxon>Dikarya</taxon>
        <taxon>Basidiomycota</taxon>
        <taxon>Agaricomycotina</taxon>
        <taxon>Agaricomycetes</taxon>
        <taxon>Polyporales</taxon>
        <taxon>Polyporaceae</taxon>
        <taxon>Lentinus</taxon>
    </lineage>
</organism>